<evidence type="ECO:0000256" key="3">
    <source>
        <dbReference type="ARBA" id="ARBA00023125"/>
    </source>
</evidence>
<sequence length="342" mass="38131">MYDSRRLEIFYELAQQGSLAAAADVLGYDPSTVSNHLAKLQAEVGHRLYEKSGRGVVLTPRGLELADYAGQILSLMERAHNAMASETSLAPRTLKVASFNSAARYMVPRVFVLLEERAPHLSLELTQLEPQRSIAELARHQFDLVIAEEYEGRPVQLPVTLVRRELWEDPIVLVAPAAMVPPQPLDSLAWAESAPWCMEPPGTELRAWSDAYLADAHIAPRPRFISTDLSWQLHSAYGGYAVALLPHLVLDGLYRSEVPAPSGAEPWRQGVRTGNLWVSEPLGRRRVFAVLRASSEQDAAARLLVDILRDLNPASSMRKSAVIANHHGYFHHDSHHDFRYEA</sequence>
<dbReference type="PROSITE" id="PS50931">
    <property type="entry name" value="HTH_LYSR"/>
    <property type="match status" value="1"/>
</dbReference>
<dbReference type="InterPro" id="IPR005119">
    <property type="entry name" value="LysR_subst-bd"/>
</dbReference>
<dbReference type="SUPFAM" id="SSF53850">
    <property type="entry name" value="Periplasmic binding protein-like II"/>
    <property type="match status" value="1"/>
</dbReference>
<dbReference type="SUPFAM" id="SSF46785">
    <property type="entry name" value="Winged helix' DNA-binding domain"/>
    <property type="match status" value="1"/>
</dbReference>
<keyword evidence="2" id="KW-0805">Transcription regulation</keyword>
<dbReference type="Gene3D" id="1.10.10.10">
    <property type="entry name" value="Winged helix-like DNA-binding domain superfamily/Winged helix DNA-binding domain"/>
    <property type="match status" value="1"/>
</dbReference>
<dbReference type="InterPro" id="IPR000847">
    <property type="entry name" value="LysR_HTH_N"/>
</dbReference>
<evidence type="ECO:0000256" key="4">
    <source>
        <dbReference type="ARBA" id="ARBA00023163"/>
    </source>
</evidence>
<dbReference type="EMBL" id="DWUS01000118">
    <property type="protein sequence ID" value="HJD51237.1"/>
    <property type="molecule type" value="Genomic_DNA"/>
</dbReference>
<organism evidence="6 7">
    <name type="scientific">Candidatus Rothia avistercoris</name>
    <dbReference type="NCBI Taxonomy" id="2840479"/>
    <lineage>
        <taxon>Bacteria</taxon>
        <taxon>Bacillati</taxon>
        <taxon>Actinomycetota</taxon>
        <taxon>Actinomycetes</taxon>
        <taxon>Micrococcales</taxon>
        <taxon>Micrococcaceae</taxon>
        <taxon>Rothia</taxon>
    </lineage>
</organism>
<comment type="similarity">
    <text evidence="1">Belongs to the LysR transcriptional regulatory family.</text>
</comment>
<dbReference type="InterPro" id="IPR036390">
    <property type="entry name" value="WH_DNA-bd_sf"/>
</dbReference>
<reference evidence="6" key="2">
    <citation type="submission" date="2021-04" db="EMBL/GenBank/DDBJ databases">
        <authorList>
            <person name="Gilroy R."/>
        </authorList>
    </citation>
    <scope>NUCLEOTIDE SEQUENCE</scope>
    <source>
        <strain evidence="6">ChiHjej10B9-4811</strain>
    </source>
</reference>
<protein>
    <submittedName>
        <fullName evidence="6">LysR family transcriptional regulator</fullName>
    </submittedName>
</protein>
<dbReference type="AlphaFoldDB" id="A0A9D2UF44"/>
<evidence type="ECO:0000259" key="5">
    <source>
        <dbReference type="PROSITE" id="PS50931"/>
    </source>
</evidence>
<dbReference type="Pfam" id="PF00126">
    <property type="entry name" value="HTH_1"/>
    <property type="match status" value="1"/>
</dbReference>
<comment type="caution">
    <text evidence="6">The sequence shown here is derived from an EMBL/GenBank/DDBJ whole genome shotgun (WGS) entry which is preliminary data.</text>
</comment>
<dbReference type="Proteomes" id="UP000823908">
    <property type="component" value="Unassembled WGS sequence"/>
</dbReference>
<gene>
    <name evidence="6" type="ORF">H9908_05170</name>
</gene>
<evidence type="ECO:0000256" key="1">
    <source>
        <dbReference type="ARBA" id="ARBA00009437"/>
    </source>
</evidence>
<evidence type="ECO:0000256" key="2">
    <source>
        <dbReference type="ARBA" id="ARBA00023015"/>
    </source>
</evidence>
<dbReference type="Gene3D" id="3.40.190.10">
    <property type="entry name" value="Periplasmic binding protein-like II"/>
    <property type="match status" value="2"/>
</dbReference>
<evidence type="ECO:0000313" key="7">
    <source>
        <dbReference type="Proteomes" id="UP000823908"/>
    </source>
</evidence>
<keyword evidence="4" id="KW-0804">Transcription</keyword>
<keyword evidence="3" id="KW-0238">DNA-binding</keyword>
<dbReference type="PANTHER" id="PTHR30126">
    <property type="entry name" value="HTH-TYPE TRANSCRIPTIONAL REGULATOR"/>
    <property type="match status" value="1"/>
</dbReference>
<feature type="domain" description="HTH lysR-type" evidence="5">
    <location>
        <begin position="1"/>
        <end position="59"/>
    </location>
</feature>
<dbReference type="GO" id="GO:0003700">
    <property type="term" value="F:DNA-binding transcription factor activity"/>
    <property type="evidence" value="ECO:0007669"/>
    <property type="project" value="InterPro"/>
</dbReference>
<dbReference type="InterPro" id="IPR036388">
    <property type="entry name" value="WH-like_DNA-bd_sf"/>
</dbReference>
<proteinExistence type="inferred from homology"/>
<dbReference type="Pfam" id="PF03466">
    <property type="entry name" value="LysR_substrate"/>
    <property type="match status" value="1"/>
</dbReference>
<dbReference type="GO" id="GO:0000976">
    <property type="term" value="F:transcription cis-regulatory region binding"/>
    <property type="evidence" value="ECO:0007669"/>
    <property type="project" value="TreeGrafter"/>
</dbReference>
<accession>A0A9D2UF44</accession>
<dbReference type="PANTHER" id="PTHR30126:SF40">
    <property type="entry name" value="HTH-TYPE TRANSCRIPTIONAL REGULATOR GLTR"/>
    <property type="match status" value="1"/>
</dbReference>
<name>A0A9D2UF44_9MICC</name>
<reference evidence="6" key="1">
    <citation type="journal article" date="2021" name="PeerJ">
        <title>Extensive microbial diversity within the chicken gut microbiome revealed by metagenomics and culture.</title>
        <authorList>
            <person name="Gilroy R."/>
            <person name="Ravi A."/>
            <person name="Getino M."/>
            <person name="Pursley I."/>
            <person name="Horton D.L."/>
            <person name="Alikhan N.F."/>
            <person name="Baker D."/>
            <person name="Gharbi K."/>
            <person name="Hall N."/>
            <person name="Watson M."/>
            <person name="Adriaenssens E.M."/>
            <person name="Foster-Nyarko E."/>
            <person name="Jarju S."/>
            <person name="Secka A."/>
            <person name="Antonio M."/>
            <person name="Oren A."/>
            <person name="Chaudhuri R.R."/>
            <person name="La Ragione R."/>
            <person name="Hildebrand F."/>
            <person name="Pallen M.J."/>
        </authorList>
    </citation>
    <scope>NUCLEOTIDE SEQUENCE</scope>
    <source>
        <strain evidence="6">ChiHjej10B9-4811</strain>
    </source>
</reference>
<evidence type="ECO:0000313" key="6">
    <source>
        <dbReference type="EMBL" id="HJD51237.1"/>
    </source>
</evidence>